<evidence type="ECO:0000256" key="1">
    <source>
        <dbReference type="ARBA" id="ARBA00004370"/>
    </source>
</evidence>
<dbReference type="SUPFAM" id="SSF48726">
    <property type="entry name" value="Immunoglobulin"/>
    <property type="match status" value="2"/>
</dbReference>
<dbReference type="SMART" id="SM00406">
    <property type="entry name" value="IGv"/>
    <property type="match status" value="1"/>
</dbReference>
<protein>
    <submittedName>
        <fullName evidence="12">Uncharacterized protein</fullName>
    </submittedName>
</protein>
<organism evidence="12 13">
    <name type="scientific">Mytilus edulis</name>
    <name type="common">Blue mussel</name>
    <dbReference type="NCBI Taxonomy" id="6550"/>
    <lineage>
        <taxon>Eukaryota</taxon>
        <taxon>Metazoa</taxon>
        <taxon>Spiralia</taxon>
        <taxon>Lophotrochozoa</taxon>
        <taxon>Mollusca</taxon>
        <taxon>Bivalvia</taxon>
        <taxon>Autobranchia</taxon>
        <taxon>Pteriomorphia</taxon>
        <taxon>Mytilida</taxon>
        <taxon>Mytiloidea</taxon>
        <taxon>Mytilidae</taxon>
        <taxon>Mytilinae</taxon>
        <taxon>Mytilus</taxon>
    </lineage>
</organism>
<keyword evidence="6 9" id="KW-1133">Transmembrane helix</keyword>
<dbReference type="SMART" id="SM00255">
    <property type="entry name" value="TIR"/>
    <property type="match status" value="1"/>
</dbReference>
<keyword evidence="5" id="KW-0378">Hydrolase</keyword>
<dbReference type="Proteomes" id="UP000683360">
    <property type="component" value="Unassembled WGS sequence"/>
</dbReference>
<accession>A0A8S3VLQ7</accession>
<evidence type="ECO:0000313" key="13">
    <source>
        <dbReference type="Proteomes" id="UP000683360"/>
    </source>
</evidence>
<evidence type="ECO:0000256" key="4">
    <source>
        <dbReference type="ARBA" id="ARBA00022729"/>
    </source>
</evidence>
<dbReference type="InterPro" id="IPR036179">
    <property type="entry name" value="Ig-like_dom_sf"/>
</dbReference>
<dbReference type="InterPro" id="IPR003598">
    <property type="entry name" value="Ig_sub2"/>
</dbReference>
<dbReference type="SMART" id="SM00408">
    <property type="entry name" value="IGc2"/>
    <property type="match status" value="1"/>
</dbReference>
<dbReference type="InterPro" id="IPR003599">
    <property type="entry name" value="Ig_sub"/>
</dbReference>
<dbReference type="Gene3D" id="2.60.40.10">
    <property type="entry name" value="Immunoglobulins"/>
    <property type="match status" value="2"/>
</dbReference>
<keyword evidence="8 9" id="KW-0472">Membrane</keyword>
<dbReference type="PRINTS" id="PR01537">
    <property type="entry name" value="INTRLKN1R1F"/>
</dbReference>
<evidence type="ECO:0000259" key="11">
    <source>
        <dbReference type="PROSITE" id="PS50835"/>
    </source>
</evidence>
<evidence type="ECO:0000256" key="2">
    <source>
        <dbReference type="ARBA" id="ARBA00009752"/>
    </source>
</evidence>
<dbReference type="Gene3D" id="3.40.50.10140">
    <property type="entry name" value="Toll/interleukin-1 receptor homology (TIR) domain"/>
    <property type="match status" value="1"/>
</dbReference>
<dbReference type="GO" id="GO:0038023">
    <property type="term" value="F:signaling receptor activity"/>
    <property type="evidence" value="ECO:0007669"/>
    <property type="project" value="TreeGrafter"/>
</dbReference>
<dbReference type="OrthoDB" id="6075577at2759"/>
<feature type="domain" description="TIR" evidence="10">
    <location>
        <begin position="286"/>
        <end position="432"/>
    </location>
</feature>
<keyword evidence="4" id="KW-0732">Signal</keyword>
<dbReference type="InterPro" id="IPR000157">
    <property type="entry name" value="TIR_dom"/>
</dbReference>
<dbReference type="InterPro" id="IPR035897">
    <property type="entry name" value="Toll_tir_struct_dom_sf"/>
</dbReference>
<dbReference type="PROSITE" id="PS50835">
    <property type="entry name" value="IG_LIKE"/>
    <property type="match status" value="2"/>
</dbReference>
<comment type="caution">
    <text evidence="12">The sequence shown here is derived from an EMBL/GenBank/DDBJ whole genome shotgun (WGS) entry which is preliminary data.</text>
</comment>
<dbReference type="PANTHER" id="PTHR24365">
    <property type="entry name" value="TOLL-LIKE RECEPTOR"/>
    <property type="match status" value="1"/>
</dbReference>
<evidence type="ECO:0000313" key="12">
    <source>
        <dbReference type="EMBL" id="CAG2257685.1"/>
    </source>
</evidence>
<feature type="transmembrane region" description="Helical" evidence="9">
    <location>
        <begin position="241"/>
        <end position="262"/>
    </location>
</feature>
<dbReference type="GO" id="GO:0007165">
    <property type="term" value="P:signal transduction"/>
    <property type="evidence" value="ECO:0007669"/>
    <property type="project" value="InterPro"/>
</dbReference>
<evidence type="ECO:0000256" key="6">
    <source>
        <dbReference type="ARBA" id="ARBA00022989"/>
    </source>
</evidence>
<keyword evidence="7" id="KW-0520">NAD</keyword>
<evidence type="ECO:0000256" key="5">
    <source>
        <dbReference type="ARBA" id="ARBA00022801"/>
    </source>
</evidence>
<proteinExistence type="inferred from homology"/>
<feature type="domain" description="Ig-like" evidence="11">
    <location>
        <begin position="146"/>
        <end position="229"/>
    </location>
</feature>
<dbReference type="InterPro" id="IPR013106">
    <property type="entry name" value="Ig_V-set"/>
</dbReference>
<keyword evidence="13" id="KW-1185">Reference proteome</keyword>
<dbReference type="PROSITE" id="PS50104">
    <property type="entry name" value="TIR"/>
    <property type="match status" value="1"/>
</dbReference>
<dbReference type="PANTHER" id="PTHR24365:SF541">
    <property type="entry name" value="PROTEIN TOLL-RELATED"/>
    <property type="match status" value="1"/>
</dbReference>
<dbReference type="EMBL" id="CAJPWZ010003331">
    <property type="protein sequence ID" value="CAG2257685.1"/>
    <property type="molecule type" value="Genomic_DNA"/>
</dbReference>
<evidence type="ECO:0000259" key="10">
    <source>
        <dbReference type="PROSITE" id="PS50104"/>
    </source>
</evidence>
<comment type="similarity">
    <text evidence="2">Belongs to the interleukin-1 receptor family.</text>
</comment>
<dbReference type="InterPro" id="IPR013783">
    <property type="entry name" value="Ig-like_fold"/>
</dbReference>
<reference evidence="12" key="1">
    <citation type="submission" date="2021-03" db="EMBL/GenBank/DDBJ databases">
        <authorList>
            <person name="Bekaert M."/>
        </authorList>
    </citation>
    <scope>NUCLEOTIDE SEQUENCE</scope>
</reference>
<dbReference type="SMART" id="SM00409">
    <property type="entry name" value="IG"/>
    <property type="match status" value="2"/>
</dbReference>
<dbReference type="SUPFAM" id="SSF52200">
    <property type="entry name" value="Toll/Interleukin receptor TIR domain"/>
    <property type="match status" value="1"/>
</dbReference>
<feature type="domain" description="Ig-like" evidence="11">
    <location>
        <begin position="27"/>
        <end position="116"/>
    </location>
</feature>
<dbReference type="Pfam" id="PF07686">
    <property type="entry name" value="V-set"/>
    <property type="match status" value="1"/>
</dbReference>
<sequence>MYSHIVFSENVKRKVDQRDIDRRGMTPLETGVITTEHVNGLVHSTITLNCSLRGGITWKGPPNESVYSWQNQLNRPGIPKNLFPRLNITGNFAFGRYNLQIKNLQASDEGMYKCDIYKDSFDLFRLDVVGSITVRVEQSTYIGAIGGSITLGCIISSATSIVRQVRWYFYSKDSYQVVKYKEGKYSKPTTNNPSLTIENLDLRDVGPYICSATNTAGITANSTTPTNLTMLDTDDSTDKRIAYISVLVSCLIVLVVITALVLRKRKPIFLLKIAYKFQKVEDDDSKSWDAFVSFKSEDADNKFVTEKLYVKLETQLGFKLCIHHKDFLPGKAIATNIVDSIVNSRRSILIISKEYLQGGYTTFEYEMAYAEMITSKSKHQIIPVLVDTFENLQGLMDDTMKCILKSVTYITWPGETNRKSLVSFWDRLELSMPKKSKKSSLGLTEKSNLLGSR</sequence>
<dbReference type="Pfam" id="PF01582">
    <property type="entry name" value="TIR"/>
    <property type="match status" value="1"/>
</dbReference>
<dbReference type="GO" id="GO:0016787">
    <property type="term" value="F:hydrolase activity"/>
    <property type="evidence" value="ECO:0007669"/>
    <property type="project" value="UniProtKB-KW"/>
</dbReference>
<dbReference type="GO" id="GO:0005886">
    <property type="term" value="C:plasma membrane"/>
    <property type="evidence" value="ECO:0007669"/>
    <property type="project" value="TreeGrafter"/>
</dbReference>
<dbReference type="Pfam" id="PF13927">
    <property type="entry name" value="Ig_3"/>
    <property type="match status" value="1"/>
</dbReference>
<evidence type="ECO:0000256" key="9">
    <source>
        <dbReference type="SAM" id="Phobius"/>
    </source>
</evidence>
<dbReference type="AlphaFoldDB" id="A0A8S3VLQ7"/>
<keyword evidence="3 9" id="KW-0812">Transmembrane</keyword>
<comment type="subcellular location">
    <subcellularLocation>
        <location evidence="1">Membrane</location>
    </subcellularLocation>
</comment>
<evidence type="ECO:0000256" key="7">
    <source>
        <dbReference type="ARBA" id="ARBA00023027"/>
    </source>
</evidence>
<evidence type="ECO:0000256" key="8">
    <source>
        <dbReference type="ARBA" id="ARBA00023136"/>
    </source>
</evidence>
<gene>
    <name evidence="12" type="ORF">MEDL_68927</name>
</gene>
<name>A0A8S3VLQ7_MYTED</name>
<evidence type="ECO:0000256" key="3">
    <source>
        <dbReference type="ARBA" id="ARBA00022692"/>
    </source>
</evidence>
<dbReference type="InterPro" id="IPR007110">
    <property type="entry name" value="Ig-like_dom"/>
</dbReference>